<dbReference type="Proteomes" id="UP000696931">
    <property type="component" value="Unassembled WGS sequence"/>
</dbReference>
<name>A0A933SCC6_UNCEI</name>
<dbReference type="Gene3D" id="3.90.550.10">
    <property type="entry name" value="Spore Coat Polysaccharide Biosynthesis Protein SpsA, Chain A"/>
    <property type="match status" value="1"/>
</dbReference>
<protein>
    <submittedName>
        <fullName evidence="4">Glycosyltransferase family 2 protein</fullName>
    </submittedName>
</protein>
<evidence type="ECO:0000313" key="4">
    <source>
        <dbReference type="EMBL" id="MBI5168816.1"/>
    </source>
</evidence>
<keyword evidence="2" id="KW-0328">Glycosyltransferase</keyword>
<dbReference type="EMBL" id="JACRIW010000036">
    <property type="protein sequence ID" value="MBI5168816.1"/>
    <property type="molecule type" value="Genomic_DNA"/>
</dbReference>
<proteinExistence type="inferred from homology"/>
<comment type="caution">
    <text evidence="4">The sequence shown here is derived from an EMBL/GenBank/DDBJ whole genome shotgun (WGS) entry which is preliminary data.</text>
</comment>
<keyword evidence="3" id="KW-0808">Transferase</keyword>
<dbReference type="InterPro" id="IPR029044">
    <property type="entry name" value="Nucleotide-diphossugar_trans"/>
</dbReference>
<dbReference type="AlphaFoldDB" id="A0A933SCC6"/>
<evidence type="ECO:0000256" key="1">
    <source>
        <dbReference type="ARBA" id="ARBA00006739"/>
    </source>
</evidence>
<evidence type="ECO:0000256" key="2">
    <source>
        <dbReference type="ARBA" id="ARBA00022676"/>
    </source>
</evidence>
<comment type="similarity">
    <text evidence="1">Belongs to the glycosyltransferase 2 family.</text>
</comment>
<dbReference type="SUPFAM" id="SSF53448">
    <property type="entry name" value="Nucleotide-diphospho-sugar transferases"/>
    <property type="match status" value="1"/>
</dbReference>
<reference evidence="4" key="1">
    <citation type="submission" date="2020-07" db="EMBL/GenBank/DDBJ databases">
        <title>Huge and variable diversity of episymbiotic CPR bacteria and DPANN archaea in groundwater ecosystems.</title>
        <authorList>
            <person name="He C.Y."/>
            <person name="Keren R."/>
            <person name="Whittaker M."/>
            <person name="Farag I.F."/>
            <person name="Doudna J."/>
            <person name="Cate J.H.D."/>
            <person name="Banfield J.F."/>
        </authorList>
    </citation>
    <scope>NUCLEOTIDE SEQUENCE</scope>
    <source>
        <strain evidence="4">NC_groundwater_1813_Pr3_B-0.1um_71_17</strain>
    </source>
</reference>
<gene>
    <name evidence="4" type="ORF">HZA61_04945</name>
</gene>
<accession>A0A933SCC6</accession>
<evidence type="ECO:0000256" key="3">
    <source>
        <dbReference type="ARBA" id="ARBA00022679"/>
    </source>
</evidence>
<dbReference type="GO" id="GO:0016757">
    <property type="term" value="F:glycosyltransferase activity"/>
    <property type="evidence" value="ECO:0007669"/>
    <property type="project" value="UniProtKB-KW"/>
</dbReference>
<evidence type="ECO:0000313" key="5">
    <source>
        <dbReference type="Proteomes" id="UP000696931"/>
    </source>
</evidence>
<organism evidence="4 5">
    <name type="scientific">Eiseniibacteriota bacterium</name>
    <dbReference type="NCBI Taxonomy" id="2212470"/>
    <lineage>
        <taxon>Bacteria</taxon>
        <taxon>Candidatus Eiseniibacteriota</taxon>
    </lineage>
</organism>
<dbReference type="Pfam" id="PF13641">
    <property type="entry name" value="Glyco_tranf_2_3"/>
    <property type="match status" value="1"/>
</dbReference>
<sequence>MKTLTVIVLGWNGLALTRATLDSLAACRVPEGWRAQVMLVDNASTDGSPAAIAAEYPWVDLVALPENRRFAGGNNVGIARALEQGADAIMLLNNDVVADPWLYEKLLGSLAENPKAGAAAPLIYHALPSSVIWYAGGRCDTRWAHTAHVGLRERDKGQYRSIERTGYLTGCCLLATAECWRKVGLLDERYFIYAEDADWSLRARAAGYELLFVPTARLWHQVSASSGGAASAWKLYQRTRANALLWSRHARGFDAFTSKLGFLAQHVALLFLLAARGNFPGARGVWTALADGISGRDPAEVKL</sequence>
<dbReference type="CDD" id="cd04186">
    <property type="entry name" value="GT_2_like_c"/>
    <property type="match status" value="1"/>
</dbReference>
<dbReference type="PANTHER" id="PTHR43179:SF12">
    <property type="entry name" value="GALACTOFURANOSYLTRANSFERASE GLFT2"/>
    <property type="match status" value="1"/>
</dbReference>
<dbReference type="PANTHER" id="PTHR43179">
    <property type="entry name" value="RHAMNOSYLTRANSFERASE WBBL"/>
    <property type="match status" value="1"/>
</dbReference>